<dbReference type="EMBL" id="MK518072">
    <property type="protein sequence ID" value="QFQ52412.1"/>
    <property type="molecule type" value="Genomic_DNA"/>
</dbReference>
<evidence type="ECO:0000256" key="2">
    <source>
        <dbReference type="ARBA" id="ARBA00022980"/>
    </source>
</evidence>
<dbReference type="InterPro" id="IPR006032">
    <property type="entry name" value="Ribosomal_uS12"/>
</dbReference>
<dbReference type="GO" id="GO:0015935">
    <property type="term" value="C:small ribosomal subunit"/>
    <property type="evidence" value="ECO:0007669"/>
    <property type="project" value="InterPro"/>
</dbReference>
<dbReference type="Gene3D" id="2.40.50.140">
    <property type="entry name" value="Nucleic acid-binding proteins"/>
    <property type="match status" value="1"/>
</dbReference>
<evidence type="ECO:0000256" key="3">
    <source>
        <dbReference type="ARBA" id="ARBA00023274"/>
    </source>
</evidence>
<organism evidence="5">
    <name type="scientific">Paramoeba aparasomata</name>
    <dbReference type="NCBI Taxonomy" id="2583407"/>
    <lineage>
        <taxon>Eukaryota</taxon>
        <taxon>Amoebozoa</taxon>
        <taxon>Discosea</taxon>
        <taxon>Flabellinia</taxon>
        <taxon>Dactylopodida</taxon>
        <taxon>Paramoebidae</taxon>
        <taxon>Paramoeba</taxon>
    </lineage>
</organism>
<evidence type="ECO:0000313" key="5">
    <source>
        <dbReference type="EMBL" id="QFQ52412.1"/>
    </source>
</evidence>
<proteinExistence type="inferred from homology"/>
<dbReference type="Pfam" id="PF00164">
    <property type="entry name" value="Ribosom_S12_S23"/>
    <property type="match status" value="1"/>
</dbReference>
<keyword evidence="3 4" id="KW-0687">Ribonucleoprotein</keyword>
<evidence type="ECO:0000256" key="1">
    <source>
        <dbReference type="ARBA" id="ARBA00005657"/>
    </source>
</evidence>
<dbReference type="PANTHER" id="PTHR11652">
    <property type="entry name" value="30S RIBOSOMAL PROTEIN S12 FAMILY MEMBER"/>
    <property type="match status" value="1"/>
</dbReference>
<dbReference type="InterPro" id="IPR005679">
    <property type="entry name" value="Ribosomal_uS12_bac"/>
</dbReference>
<dbReference type="SUPFAM" id="SSF50249">
    <property type="entry name" value="Nucleic acid-binding proteins"/>
    <property type="match status" value="1"/>
</dbReference>
<gene>
    <name evidence="5" type="primary">rps12</name>
</gene>
<keyword evidence="5" id="KW-0496">Mitochondrion</keyword>
<comment type="similarity">
    <text evidence="1 4">Belongs to the universal ribosomal protein uS12 family.</text>
</comment>
<dbReference type="PIRSF" id="PIRSF002133">
    <property type="entry name" value="Ribosomal_S12/S23"/>
    <property type="match status" value="1"/>
</dbReference>
<evidence type="ECO:0000256" key="4">
    <source>
        <dbReference type="RuleBase" id="RU003622"/>
    </source>
</evidence>
<geneLocation type="mitochondrion" evidence="5"/>
<protein>
    <submittedName>
        <fullName evidence="5">Ribosomal protein S12</fullName>
    </submittedName>
</protein>
<sequence>MPTIRQLSKISFRIPKKRKTRVRSLKGCPQIKGTCVEIRNTISPRKPNSGKRKVAKISISRNKFLIASIPGQGHFLQKFARVLIRGGRAKDIPGVKYKLIKNKYDFDIREKYPEDMKRARKRSKYGVNKAYKKHVINKDSYA</sequence>
<dbReference type="InterPro" id="IPR012340">
    <property type="entry name" value="NA-bd_OB-fold"/>
</dbReference>
<reference evidence="5" key="1">
    <citation type="journal article" date="2019" name="J. Eukaryot. Microbiol.">
        <title>A Comparative Characterization of the Mitochondrial Genomes of Paramoeba aparasomata and Neoparamoeba pemaquidensis (Amoebozoa, Paramoebidae).</title>
        <authorList>
            <person name="Bondarenko N."/>
            <person name="EkaterinaVolkova"/>
            <person name="Masharsky A."/>
            <person name="Kudryavtsev A."/>
            <person name="Smirnov A."/>
        </authorList>
    </citation>
    <scope>NUCLEOTIDE SEQUENCE</scope>
</reference>
<dbReference type="AlphaFoldDB" id="A0A5P8HBJ5"/>
<dbReference type="PRINTS" id="PR01034">
    <property type="entry name" value="RIBOSOMALS12"/>
</dbReference>
<dbReference type="GO" id="GO:0006412">
    <property type="term" value="P:translation"/>
    <property type="evidence" value="ECO:0007669"/>
    <property type="project" value="InterPro"/>
</dbReference>
<name>A0A5P8HBJ5_9EUKA</name>
<keyword evidence="2 4" id="KW-0689">Ribosomal protein</keyword>
<dbReference type="GO" id="GO:0003735">
    <property type="term" value="F:structural constituent of ribosome"/>
    <property type="evidence" value="ECO:0007669"/>
    <property type="project" value="InterPro"/>
</dbReference>
<accession>A0A5P8HBJ5</accession>